<protein>
    <submittedName>
        <fullName evidence="2">Uncharacterized protein</fullName>
    </submittedName>
</protein>
<accession>A0A378W0K5</accession>
<organism evidence="2">
    <name type="scientific">Neisseria gonorrhoeae</name>
    <dbReference type="NCBI Taxonomy" id="485"/>
    <lineage>
        <taxon>Bacteria</taxon>
        <taxon>Pseudomonadati</taxon>
        <taxon>Pseudomonadota</taxon>
        <taxon>Betaproteobacteria</taxon>
        <taxon>Neisseriales</taxon>
        <taxon>Neisseriaceae</taxon>
        <taxon>Neisseria</taxon>
    </lineage>
</organism>
<feature type="transmembrane region" description="Helical" evidence="1">
    <location>
        <begin position="36"/>
        <end position="54"/>
    </location>
</feature>
<name>A0A378W0K5_NEIGO</name>
<dbReference type="AlphaFoldDB" id="A0A378W0K5"/>
<evidence type="ECO:0000256" key="1">
    <source>
        <dbReference type="SAM" id="Phobius"/>
    </source>
</evidence>
<keyword evidence="1" id="KW-1133">Transmembrane helix</keyword>
<keyword evidence="1" id="KW-0812">Transmembrane</keyword>
<keyword evidence="1" id="KW-0472">Membrane</keyword>
<reference evidence="2" key="1">
    <citation type="submission" date="2018-06" db="EMBL/GenBank/DDBJ databases">
        <authorList>
            <consortium name="Pathogen Informatics"/>
            <person name="Doyle S."/>
        </authorList>
    </citation>
    <scope>NUCLEOTIDE SEQUENCE [LARGE SCALE GENOMIC DNA]</scope>
    <source>
        <strain evidence="2">NCTC11421</strain>
    </source>
</reference>
<proteinExistence type="predicted"/>
<sequence>MDDVYRAFDSVGNILNFRIVEKSKRVWVSTKSKQLYLIRQICLLMIFSEMLTVFI</sequence>
<dbReference type="EMBL" id="UGRI01000001">
    <property type="protein sequence ID" value="SUA24653.1"/>
    <property type="molecule type" value="Genomic_DNA"/>
</dbReference>
<evidence type="ECO:0000313" key="2">
    <source>
        <dbReference type="EMBL" id="SUA24653.1"/>
    </source>
</evidence>
<gene>
    <name evidence="2" type="ORF">NCTC11421_02656</name>
</gene>